<dbReference type="KEGG" id="hsr:HSBAA_65900"/>
<keyword evidence="1" id="KW-1133">Transmembrane helix</keyword>
<name>A0A455UQS8_9GAMM</name>
<accession>A0A455UQS8</accession>
<organism evidence="2 3">
    <name type="scientific">Vreelandella sulfidaeris</name>
    <dbReference type="NCBI Taxonomy" id="115553"/>
    <lineage>
        <taxon>Bacteria</taxon>
        <taxon>Pseudomonadati</taxon>
        <taxon>Pseudomonadota</taxon>
        <taxon>Gammaproteobacteria</taxon>
        <taxon>Oceanospirillales</taxon>
        <taxon>Halomonadaceae</taxon>
        <taxon>Vreelandella</taxon>
    </lineage>
</organism>
<keyword evidence="1" id="KW-0472">Membrane</keyword>
<proteinExistence type="predicted"/>
<feature type="transmembrane region" description="Helical" evidence="1">
    <location>
        <begin position="36"/>
        <end position="54"/>
    </location>
</feature>
<reference evidence="2 3" key="1">
    <citation type="journal article" date="2019" name="Microbiol. Resour. Announc.">
        <title>Complete Genome Sequence of Halomonas sulfidaeris Strain Esulfide1 Isolated from a Metal Sulfide Rock at a Depth of 2,200 Meters, Obtained Using Nanopore Sequencing.</title>
        <authorList>
            <person name="Saito M."/>
            <person name="Nishigata A."/>
            <person name="Galipon J."/>
            <person name="Arakawa K."/>
        </authorList>
    </citation>
    <scope>NUCLEOTIDE SEQUENCE [LARGE SCALE GENOMIC DNA]</scope>
    <source>
        <strain evidence="2 3">ATCC BAA-803</strain>
    </source>
</reference>
<gene>
    <name evidence="2" type="ORF">HSBAA_65900</name>
</gene>
<evidence type="ECO:0000313" key="3">
    <source>
        <dbReference type="Proteomes" id="UP000320231"/>
    </source>
</evidence>
<protein>
    <submittedName>
        <fullName evidence="2">Uncharacterized protein</fullName>
    </submittedName>
</protein>
<sequence length="61" mass="6536">MAAQGVGAVNEMIEFIVVLLVPDNGVGGYYNTLLDIVFNFIGATLAITGFYLFMSMPKSSN</sequence>
<dbReference type="AlphaFoldDB" id="A0A455UQS8"/>
<dbReference type="Proteomes" id="UP000320231">
    <property type="component" value="Chromosome"/>
</dbReference>
<evidence type="ECO:0000313" key="2">
    <source>
        <dbReference type="EMBL" id="BBI65284.1"/>
    </source>
</evidence>
<evidence type="ECO:0000256" key="1">
    <source>
        <dbReference type="SAM" id="Phobius"/>
    </source>
</evidence>
<dbReference type="EMBL" id="AP019514">
    <property type="protein sequence ID" value="BBI65284.1"/>
    <property type="molecule type" value="Genomic_DNA"/>
</dbReference>
<keyword evidence="1" id="KW-0812">Transmembrane</keyword>